<accession>A0A4Z0LYI5</accession>
<evidence type="ECO:0000313" key="2">
    <source>
        <dbReference type="EMBL" id="TGD72300.1"/>
    </source>
</evidence>
<keyword evidence="1" id="KW-0812">Transmembrane</keyword>
<proteinExistence type="predicted"/>
<sequence>MSGLIAIVIAGLGTYTSRALFILALANRRIPHGVSVAMEYVGPSVLAALVVALLTAPGQGGLPGAAELVALLVATLLAWKTRNHLLTLALAMLVFWALGALL</sequence>
<feature type="transmembrane region" description="Helical" evidence="1">
    <location>
        <begin position="85"/>
        <end position="101"/>
    </location>
</feature>
<keyword evidence="1" id="KW-1133">Transmembrane helix</keyword>
<feature type="transmembrane region" description="Helical" evidence="1">
    <location>
        <begin position="62"/>
        <end position="78"/>
    </location>
</feature>
<comment type="caution">
    <text evidence="2">The sequence shown here is derived from an EMBL/GenBank/DDBJ whole genome shotgun (WGS) entry which is preliminary data.</text>
</comment>
<protein>
    <submittedName>
        <fullName evidence="2">AzlD domain-containing protein</fullName>
    </submittedName>
</protein>
<dbReference type="Proteomes" id="UP000298050">
    <property type="component" value="Unassembled WGS sequence"/>
</dbReference>
<evidence type="ECO:0000256" key="1">
    <source>
        <dbReference type="SAM" id="Phobius"/>
    </source>
</evidence>
<keyword evidence="1" id="KW-0472">Membrane</keyword>
<keyword evidence="3" id="KW-1185">Reference proteome</keyword>
<feature type="transmembrane region" description="Helical" evidence="1">
    <location>
        <begin position="6"/>
        <end position="25"/>
    </location>
</feature>
<dbReference type="AlphaFoldDB" id="A0A4Z0LYI5"/>
<gene>
    <name evidence="2" type="ORF">E4634_15145</name>
</gene>
<dbReference type="InterPro" id="IPR008407">
    <property type="entry name" value="Brnchd-chn_aa_trnsp_AzlD"/>
</dbReference>
<dbReference type="Pfam" id="PF05437">
    <property type="entry name" value="AzlD"/>
    <property type="match status" value="1"/>
</dbReference>
<dbReference type="RefSeq" id="WP_135445401.1">
    <property type="nucleotide sequence ID" value="NZ_SRLE01000010.1"/>
</dbReference>
<name>A0A4Z0LYI5_9GAMM</name>
<feature type="transmembrane region" description="Helical" evidence="1">
    <location>
        <begin position="37"/>
        <end position="56"/>
    </location>
</feature>
<reference evidence="2 3" key="1">
    <citation type="submission" date="2019-04" db="EMBL/GenBank/DDBJ databases">
        <title>Taxonomy of novel Haliea sp. from mangrove soil of West Coast of India.</title>
        <authorList>
            <person name="Verma A."/>
            <person name="Kumar P."/>
            <person name="Krishnamurthi S."/>
        </authorList>
    </citation>
    <scope>NUCLEOTIDE SEQUENCE [LARGE SCALE GENOMIC DNA]</scope>
    <source>
        <strain evidence="2 3">SAOS-164</strain>
    </source>
</reference>
<evidence type="ECO:0000313" key="3">
    <source>
        <dbReference type="Proteomes" id="UP000298050"/>
    </source>
</evidence>
<organism evidence="2 3">
    <name type="scientific">Mangrovimicrobium sediminis</name>
    <dbReference type="NCBI Taxonomy" id="2562682"/>
    <lineage>
        <taxon>Bacteria</taxon>
        <taxon>Pseudomonadati</taxon>
        <taxon>Pseudomonadota</taxon>
        <taxon>Gammaproteobacteria</taxon>
        <taxon>Cellvibrionales</taxon>
        <taxon>Halieaceae</taxon>
        <taxon>Mangrovimicrobium</taxon>
    </lineage>
</organism>
<dbReference type="EMBL" id="SRLE01000010">
    <property type="protein sequence ID" value="TGD72300.1"/>
    <property type="molecule type" value="Genomic_DNA"/>
</dbReference>
<dbReference type="OrthoDB" id="5737698at2"/>